<protein>
    <submittedName>
        <fullName evidence="3">Uncharacterized protein</fullName>
    </submittedName>
</protein>
<dbReference type="Proteomes" id="UP001270362">
    <property type="component" value="Unassembled WGS sequence"/>
</dbReference>
<dbReference type="EMBL" id="JAULSO010000005">
    <property type="protein sequence ID" value="KAK3682448.1"/>
    <property type="molecule type" value="Genomic_DNA"/>
</dbReference>
<gene>
    <name evidence="3" type="ORF">B0T22DRAFT_284109</name>
</gene>
<keyword evidence="2" id="KW-0472">Membrane</keyword>
<evidence type="ECO:0000256" key="1">
    <source>
        <dbReference type="SAM" id="MobiDB-lite"/>
    </source>
</evidence>
<proteinExistence type="predicted"/>
<dbReference type="AlphaFoldDB" id="A0AAE0X1F7"/>
<feature type="transmembrane region" description="Helical" evidence="2">
    <location>
        <begin position="164"/>
        <end position="190"/>
    </location>
</feature>
<keyword evidence="4" id="KW-1185">Reference proteome</keyword>
<reference evidence="3" key="1">
    <citation type="journal article" date="2023" name="Mol. Phylogenet. Evol.">
        <title>Genome-scale phylogeny and comparative genomics of the fungal order Sordariales.</title>
        <authorList>
            <person name="Hensen N."/>
            <person name="Bonometti L."/>
            <person name="Westerberg I."/>
            <person name="Brannstrom I.O."/>
            <person name="Guillou S."/>
            <person name="Cros-Aarteil S."/>
            <person name="Calhoun S."/>
            <person name="Haridas S."/>
            <person name="Kuo A."/>
            <person name="Mondo S."/>
            <person name="Pangilinan J."/>
            <person name="Riley R."/>
            <person name="LaButti K."/>
            <person name="Andreopoulos B."/>
            <person name="Lipzen A."/>
            <person name="Chen C."/>
            <person name="Yan M."/>
            <person name="Daum C."/>
            <person name="Ng V."/>
            <person name="Clum A."/>
            <person name="Steindorff A."/>
            <person name="Ohm R.A."/>
            <person name="Martin F."/>
            <person name="Silar P."/>
            <person name="Natvig D.O."/>
            <person name="Lalanne C."/>
            <person name="Gautier V."/>
            <person name="Ament-Velasquez S.L."/>
            <person name="Kruys A."/>
            <person name="Hutchinson M.I."/>
            <person name="Powell A.J."/>
            <person name="Barry K."/>
            <person name="Miller A.N."/>
            <person name="Grigoriev I.V."/>
            <person name="Debuchy R."/>
            <person name="Gladieux P."/>
            <person name="Hiltunen Thoren M."/>
            <person name="Johannesson H."/>
        </authorList>
    </citation>
    <scope>NUCLEOTIDE SEQUENCE</scope>
    <source>
        <strain evidence="3">CBS 314.62</strain>
    </source>
</reference>
<keyword evidence="2" id="KW-0812">Transmembrane</keyword>
<evidence type="ECO:0000256" key="2">
    <source>
        <dbReference type="SAM" id="Phobius"/>
    </source>
</evidence>
<organism evidence="3 4">
    <name type="scientific">Podospora appendiculata</name>
    <dbReference type="NCBI Taxonomy" id="314037"/>
    <lineage>
        <taxon>Eukaryota</taxon>
        <taxon>Fungi</taxon>
        <taxon>Dikarya</taxon>
        <taxon>Ascomycota</taxon>
        <taxon>Pezizomycotina</taxon>
        <taxon>Sordariomycetes</taxon>
        <taxon>Sordariomycetidae</taxon>
        <taxon>Sordariales</taxon>
        <taxon>Podosporaceae</taxon>
        <taxon>Podospora</taxon>
    </lineage>
</organism>
<keyword evidence="2" id="KW-1133">Transmembrane helix</keyword>
<evidence type="ECO:0000313" key="4">
    <source>
        <dbReference type="Proteomes" id="UP001270362"/>
    </source>
</evidence>
<name>A0AAE0X1F7_9PEZI</name>
<comment type="caution">
    <text evidence="3">The sequence shown here is derived from an EMBL/GenBank/DDBJ whole genome shotgun (WGS) entry which is preliminary data.</text>
</comment>
<accession>A0AAE0X1F7</accession>
<sequence length="191" mass="20825">MLESGARLPRGKKDTQGENGVGGEEGRQNLAKGGMGSFYSVVDLPGVHWEAFHHVGYVILILDYLCFGPGADSGVFFREGAKATGSSIAGGEAHGIVFLLTHLLLLVLGMGELGMGKFGPFSFYFGVSHFHPRLPDDMTISPVYSHHTIFGHGHRHHHIRSSVIVCHILVVFFLLVVGMVVVSCMMDMYVW</sequence>
<feature type="region of interest" description="Disordered" evidence="1">
    <location>
        <begin position="1"/>
        <end position="26"/>
    </location>
</feature>
<reference evidence="3" key="2">
    <citation type="submission" date="2023-06" db="EMBL/GenBank/DDBJ databases">
        <authorList>
            <consortium name="Lawrence Berkeley National Laboratory"/>
            <person name="Haridas S."/>
            <person name="Hensen N."/>
            <person name="Bonometti L."/>
            <person name="Westerberg I."/>
            <person name="Brannstrom I.O."/>
            <person name="Guillou S."/>
            <person name="Cros-Aarteil S."/>
            <person name="Calhoun S."/>
            <person name="Kuo A."/>
            <person name="Mondo S."/>
            <person name="Pangilinan J."/>
            <person name="Riley R."/>
            <person name="Labutti K."/>
            <person name="Andreopoulos B."/>
            <person name="Lipzen A."/>
            <person name="Chen C."/>
            <person name="Yanf M."/>
            <person name="Daum C."/>
            <person name="Ng V."/>
            <person name="Clum A."/>
            <person name="Steindorff A."/>
            <person name="Ohm R."/>
            <person name="Martin F."/>
            <person name="Silar P."/>
            <person name="Natvig D."/>
            <person name="Lalanne C."/>
            <person name="Gautier V."/>
            <person name="Ament-Velasquez S.L."/>
            <person name="Kruys A."/>
            <person name="Hutchinson M.I."/>
            <person name="Powell A.J."/>
            <person name="Barry K."/>
            <person name="Miller A.N."/>
            <person name="Grigoriev I.V."/>
            <person name="Debuchy R."/>
            <person name="Gladieux P."/>
            <person name="Thoren M.H."/>
            <person name="Johannesson H."/>
        </authorList>
    </citation>
    <scope>NUCLEOTIDE SEQUENCE</scope>
    <source>
        <strain evidence="3">CBS 314.62</strain>
    </source>
</reference>
<evidence type="ECO:0000313" key="3">
    <source>
        <dbReference type="EMBL" id="KAK3682448.1"/>
    </source>
</evidence>